<reference evidence="2" key="1">
    <citation type="submission" date="2021-06" db="EMBL/GenBank/DDBJ databases">
        <title>Parelaphostrongylus tenuis whole genome reference sequence.</title>
        <authorList>
            <person name="Garwood T.J."/>
            <person name="Larsen P.A."/>
            <person name="Fountain-Jones N.M."/>
            <person name="Garbe J.R."/>
            <person name="Macchietto M.G."/>
            <person name="Kania S.A."/>
            <person name="Gerhold R.W."/>
            <person name="Richards J.E."/>
            <person name="Wolf T.M."/>
        </authorList>
    </citation>
    <scope>NUCLEOTIDE SEQUENCE</scope>
    <source>
        <strain evidence="2">MNPRO001-30</strain>
        <tissue evidence="2">Meninges</tissue>
    </source>
</reference>
<feature type="region of interest" description="Disordered" evidence="1">
    <location>
        <begin position="70"/>
        <end position="95"/>
    </location>
</feature>
<organism evidence="2 3">
    <name type="scientific">Parelaphostrongylus tenuis</name>
    <name type="common">Meningeal worm</name>
    <dbReference type="NCBI Taxonomy" id="148309"/>
    <lineage>
        <taxon>Eukaryota</taxon>
        <taxon>Metazoa</taxon>
        <taxon>Ecdysozoa</taxon>
        <taxon>Nematoda</taxon>
        <taxon>Chromadorea</taxon>
        <taxon>Rhabditida</taxon>
        <taxon>Rhabditina</taxon>
        <taxon>Rhabditomorpha</taxon>
        <taxon>Strongyloidea</taxon>
        <taxon>Metastrongylidae</taxon>
        <taxon>Parelaphostrongylus</taxon>
    </lineage>
</organism>
<evidence type="ECO:0000313" key="2">
    <source>
        <dbReference type="EMBL" id="KAJ1360872.1"/>
    </source>
</evidence>
<evidence type="ECO:0000256" key="1">
    <source>
        <dbReference type="SAM" id="MobiDB-lite"/>
    </source>
</evidence>
<dbReference type="AlphaFoldDB" id="A0AAD5MLX3"/>
<accession>A0AAD5MLX3</accession>
<proteinExistence type="predicted"/>
<protein>
    <submittedName>
        <fullName evidence="2">Uncharacterized protein</fullName>
    </submittedName>
</protein>
<dbReference type="Proteomes" id="UP001196413">
    <property type="component" value="Unassembled WGS sequence"/>
</dbReference>
<feature type="compositionally biased region" description="Polar residues" evidence="1">
    <location>
        <begin position="80"/>
        <end position="95"/>
    </location>
</feature>
<sequence length="95" mass="10414">MSPGSFYCENNTRHVYWLHRGKDSPAQQSPSLIVTRACLVFLRLARYAVMKTASQQADNLYCRLQATTPTVGRSTAGEGSETTLSASSRTTLDLA</sequence>
<dbReference type="EMBL" id="JAHQIW010004006">
    <property type="protein sequence ID" value="KAJ1360872.1"/>
    <property type="molecule type" value="Genomic_DNA"/>
</dbReference>
<gene>
    <name evidence="2" type="ORF">KIN20_019966</name>
</gene>
<name>A0AAD5MLX3_PARTN</name>
<comment type="caution">
    <text evidence="2">The sequence shown here is derived from an EMBL/GenBank/DDBJ whole genome shotgun (WGS) entry which is preliminary data.</text>
</comment>
<keyword evidence="3" id="KW-1185">Reference proteome</keyword>
<evidence type="ECO:0000313" key="3">
    <source>
        <dbReference type="Proteomes" id="UP001196413"/>
    </source>
</evidence>